<feature type="domain" description="PBP" evidence="4">
    <location>
        <begin position="47"/>
        <end position="276"/>
    </location>
</feature>
<keyword evidence="6" id="KW-1185">Reference proteome</keyword>
<feature type="region of interest" description="Disordered" evidence="2">
    <location>
        <begin position="494"/>
        <end position="529"/>
    </location>
</feature>
<dbReference type="SUPFAM" id="SSF53850">
    <property type="entry name" value="Periplasmic binding protein-like II"/>
    <property type="match status" value="1"/>
</dbReference>
<feature type="compositionally biased region" description="Polar residues" evidence="2">
    <location>
        <begin position="494"/>
        <end position="513"/>
    </location>
</feature>
<dbReference type="PANTHER" id="PTHR30570:SF1">
    <property type="entry name" value="PHOSPHATE-BINDING PROTEIN PSTS"/>
    <property type="match status" value="1"/>
</dbReference>
<reference evidence="5 6" key="2">
    <citation type="submission" date="2018-03" db="EMBL/GenBank/DDBJ databases">
        <title>The ancient ancestry and fast evolution of plastids.</title>
        <authorList>
            <person name="Moore K.R."/>
            <person name="Magnabosco C."/>
            <person name="Momper L."/>
            <person name="Gold D.A."/>
            <person name="Bosak T."/>
            <person name="Fournier G.P."/>
        </authorList>
    </citation>
    <scope>NUCLEOTIDE SEQUENCE [LARGE SCALE GENOMIC DNA]</scope>
    <source>
        <strain evidence="5 6">ULC007</strain>
    </source>
</reference>
<comment type="caution">
    <text evidence="5">The sequence shown here is derived from an EMBL/GenBank/DDBJ whole genome shotgun (WGS) entry which is preliminary data.</text>
</comment>
<gene>
    <name evidence="5" type="ORF">C7B65_19540</name>
</gene>
<dbReference type="RefSeq" id="WP_073072788.1">
    <property type="nucleotide sequence ID" value="NZ_MPPI01000019.1"/>
</dbReference>
<accession>A0A2T1D9F5</accession>
<dbReference type="InterPro" id="IPR024370">
    <property type="entry name" value="PBP_domain"/>
</dbReference>
<evidence type="ECO:0000313" key="5">
    <source>
        <dbReference type="EMBL" id="PSB17107.1"/>
    </source>
</evidence>
<dbReference type="InterPro" id="IPR032585">
    <property type="entry name" value="DUF4912"/>
</dbReference>
<dbReference type="Gene3D" id="3.40.190.10">
    <property type="entry name" value="Periplasmic binding protein-like II"/>
    <property type="match status" value="2"/>
</dbReference>
<protein>
    <submittedName>
        <fullName evidence="5">DUF4912 domain-containing protein</fullName>
    </submittedName>
</protein>
<feature type="region of interest" description="Disordered" evidence="2">
    <location>
        <begin position="322"/>
        <end position="370"/>
    </location>
</feature>
<evidence type="ECO:0000256" key="3">
    <source>
        <dbReference type="SAM" id="SignalP"/>
    </source>
</evidence>
<sequence length="642" mass="66950">MTIKRSSIGSLALLLSLGATSQPIAASLSINPVWAQSVNFSLPSSVPQGTTIQINGSTSMASINQSLKQRFEQQYPGTKVNIATGGTSDGIQALLDGKADLAAIGRPLTAQEKAQGLVAVPVARDKIAIVVGTKNPLSKSLDINQFAKIFRGEIKNWSEVGGKAGAIRVVDRPAVNDTRQAFRNYPAFKGAPFETGATADKLNDESTAAVIQKLGANGISYLPANQVRGQAGVKAIPMHGTAPTNPKYPFSQALFYVYKAETPPSTAVQAFLGYTAAKAGQEAIKASGVEAIALNSVDAKAAPLATKPIAAANGKVNSAGNAGANKAAKNSAGNKAASLNAPTPSQTADPNGKTAVLPSSGATSATESDGGMPSWWWLLPLGSLAALFWMLGKERSRPSPQAYNDPAGYDDTNFPGGFDPHQSEPDFDGTRSQLNDPLDPTVTSDPIAGSPNFLGEATNLADGAATAGGSTLAAGAAIAGGAGAAAWSFLSSHQGSSHQASDDQAQPNSSRLNAETEAAPSNGLDNLPNVETQGQISILPRSAEWATLRWDVPRSLRADVPRQGRERLVVRLYDVTGLDLATQTPDKFQQFDCDDLALSCNVPIPASDRTYMAEIGYLSADDHWTRFARSTPVWIPATNRMG</sequence>
<dbReference type="Pfam" id="PF12849">
    <property type="entry name" value="PBP_like_2"/>
    <property type="match status" value="1"/>
</dbReference>
<feature type="chain" id="PRO_5015480447" evidence="3">
    <location>
        <begin position="22"/>
        <end position="642"/>
    </location>
</feature>
<dbReference type="EMBL" id="PVWG01000032">
    <property type="protein sequence ID" value="PSB17107.1"/>
    <property type="molecule type" value="Genomic_DNA"/>
</dbReference>
<name>A0A2T1D9F5_9CYAN</name>
<keyword evidence="1 3" id="KW-0732">Signal</keyword>
<dbReference type="Pfam" id="PF16258">
    <property type="entry name" value="DUF4912"/>
    <property type="match status" value="1"/>
</dbReference>
<reference evidence="5 6" key="1">
    <citation type="submission" date="2018-02" db="EMBL/GenBank/DDBJ databases">
        <authorList>
            <person name="Cohen D.B."/>
            <person name="Kent A.D."/>
        </authorList>
    </citation>
    <scope>NUCLEOTIDE SEQUENCE [LARGE SCALE GENOMIC DNA]</scope>
    <source>
        <strain evidence="5 6">ULC007</strain>
    </source>
</reference>
<dbReference type="InterPro" id="IPR050811">
    <property type="entry name" value="Phosphate_ABC_transporter"/>
</dbReference>
<dbReference type="OrthoDB" id="506979at2"/>
<dbReference type="PANTHER" id="PTHR30570">
    <property type="entry name" value="PERIPLASMIC PHOSPHATE BINDING COMPONENT OF PHOSPHATE ABC TRANSPORTER"/>
    <property type="match status" value="1"/>
</dbReference>
<organism evidence="5 6">
    <name type="scientific">Phormidesmis priestleyi ULC007</name>
    <dbReference type="NCBI Taxonomy" id="1920490"/>
    <lineage>
        <taxon>Bacteria</taxon>
        <taxon>Bacillati</taxon>
        <taxon>Cyanobacteriota</taxon>
        <taxon>Cyanophyceae</taxon>
        <taxon>Leptolyngbyales</taxon>
        <taxon>Leptolyngbyaceae</taxon>
        <taxon>Phormidesmis</taxon>
    </lineage>
</organism>
<dbReference type="Proteomes" id="UP000238634">
    <property type="component" value="Unassembled WGS sequence"/>
</dbReference>
<evidence type="ECO:0000313" key="6">
    <source>
        <dbReference type="Proteomes" id="UP000238634"/>
    </source>
</evidence>
<dbReference type="AlphaFoldDB" id="A0A2T1D9F5"/>
<feature type="compositionally biased region" description="Low complexity" evidence="2">
    <location>
        <begin position="322"/>
        <end position="341"/>
    </location>
</feature>
<feature type="region of interest" description="Disordered" evidence="2">
    <location>
        <begin position="396"/>
        <end position="437"/>
    </location>
</feature>
<feature type="signal peptide" evidence="3">
    <location>
        <begin position="1"/>
        <end position="21"/>
    </location>
</feature>
<dbReference type="CDD" id="cd13653">
    <property type="entry name" value="PBP2_phosphate_like_1"/>
    <property type="match status" value="1"/>
</dbReference>
<evidence type="ECO:0000259" key="4">
    <source>
        <dbReference type="Pfam" id="PF12849"/>
    </source>
</evidence>
<evidence type="ECO:0000256" key="2">
    <source>
        <dbReference type="SAM" id="MobiDB-lite"/>
    </source>
</evidence>
<dbReference type="STRING" id="1920490.GCA_001895925_00434"/>
<evidence type="ECO:0000256" key="1">
    <source>
        <dbReference type="ARBA" id="ARBA00022729"/>
    </source>
</evidence>
<proteinExistence type="predicted"/>